<dbReference type="Proteomes" id="UP000297703">
    <property type="component" value="Unassembled WGS sequence"/>
</dbReference>
<gene>
    <name evidence="1" type="ORF">DR999_PMT15990</name>
</gene>
<proteinExistence type="predicted"/>
<dbReference type="EMBL" id="QXTE01000214">
    <property type="protein sequence ID" value="TFK01752.1"/>
    <property type="molecule type" value="Genomic_DNA"/>
</dbReference>
<reference evidence="1 2" key="1">
    <citation type="submission" date="2019-04" db="EMBL/GenBank/DDBJ databases">
        <title>Draft genome of the big-headed turtle Platysternon megacephalum.</title>
        <authorList>
            <person name="Gong S."/>
        </authorList>
    </citation>
    <scope>NUCLEOTIDE SEQUENCE [LARGE SCALE GENOMIC DNA]</scope>
    <source>
        <strain evidence="1">DO16091913</strain>
        <tissue evidence="1">Muscle</tissue>
    </source>
</reference>
<reference evidence="1 2" key="2">
    <citation type="submission" date="2019-04" db="EMBL/GenBank/DDBJ databases">
        <title>The genome sequence of big-headed turtle.</title>
        <authorList>
            <person name="Gong S."/>
        </authorList>
    </citation>
    <scope>NUCLEOTIDE SEQUENCE [LARGE SCALE GENOMIC DNA]</scope>
    <source>
        <strain evidence="1">DO16091913</strain>
        <tissue evidence="1">Muscle</tissue>
    </source>
</reference>
<keyword evidence="2" id="KW-1185">Reference proteome</keyword>
<evidence type="ECO:0000313" key="2">
    <source>
        <dbReference type="Proteomes" id="UP000297703"/>
    </source>
</evidence>
<evidence type="ECO:0000313" key="1">
    <source>
        <dbReference type="EMBL" id="TFK01752.1"/>
    </source>
</evidence>
<name>A0A4D9E0E3_9SAUR</name>
<organism evidence="1 2">
    <name type="scientific">Platysternon megacephalum</name>
    <name type="common">big-headed turtle</name>
    <dbReference type="NCBI Taxonomy" id="55544"/>
    <lineage>
        <taxon>Eukaryota</taxon>
        <taxon>Metazoa</taxon>
        <taxon>Chordata</taxon>
        <taxon>Craniata</taxon>
        <taxon>Vertebrata</taxon>
        <taxon>Euteleostomi</taxon>
        <taxon>Archelosauria</taxon>
        <taxon>Testudinata</taxon>
        <taxon>Testudines</taxon>
        <taxon>Cryptodira</taxon>
        <taxon>Durocryptodira</taxon>
        <taxon>Testudinoidea</taxon>
        <taxon>Platysternidae</taxon>
        <taxon>Platysternon</taxon>
    </lineage>
</organism>
<sequence>MPVHRESCNHFTSVPHSNSTAETEMVQRSHNLIPAPLPGQCTSTLALTQGIHVLVVFTNRVQWFKRQRGDNCKCLRWLLRYSGCPWIVFELLISQSQAEVLPYNIFLNLRRYWIIHAHD</sequence>
<dbReference type="AlphaFoldDB" id="A0A4D9E0E3"/>
<accession>A0A4D9E0E3</accession>
<comment type="caution">
    <text evidence="1">The sequence shown here is derived from an EMBL/GenBank/DDBJ whole genome shotgun (WGS) entry which is preliminary data.</text>
</comment>
<protein>
    <submittedName>
        <fullName evidence="1">Flotillin-2</fullName>
    </submittedName>
</protein>